<dbReference type="InterPro" id="IPR042099">
    <property type="entry name" value="ANL_N_sf"/>
</dbReference>
<dbReference type="KEGG" id="snw:BBN63_30115"/>
<feature type="domain" description="Carrier" evidence="5">
    <location>
        <begin position="953"/>
        <end position="1028"/>
    </location>
</feature>
<dbReference type="PROSITE" id="PS00455">
    <property type="entry name" value="AMP_BINDING"/>
    <property type="match status" value="3"/>
</dbReference>
<dbReference type="Gene3D" id="3.40.50.1820">
    <property type="entry name" value="alpha/beta hydrolase"/>
    <property type="match status" value="1"/>
</dbReference>
<dbReference type="GO" id="GO:0008610">
    <property type="term" value="P:lipid biosynthetic process"/>
    <property type="evidence" value="ECO:0007669"/>
    <property type="project" value="UniProtKB-ARBA"/>
</dbReference>
<dbReference type="Pfam" id="PF00501">
    <property type="entry name" value="AMP-binding"/>
    <property type="match status" value="3"/>
</dbReference>
<protein>
    <recommendedName>
        <fullName evidence="5">Carrier domain-containing protein</fullName>
    </recommendedName>
</protein>
<dbReference type="Gene3D" id="3.30.559.10">
    <property type="entry name" value="Chloramphenicol acetyltransferase-like domain"/>
    <property type="match status" value="3"/>
</dbReference>
<dbReference type="FunFam" id="3.30.300.30:FF:000010">
    <property type="entry name" value="Enterobactin synthetase component F"/>
    <property type="match status" value="3"/>
</dbReference>
<dbReference type="InterPro" id="IPR023213">
    <property type="entry name" value="CAT-like_dom_sf"/>
</dbReference>
<dbReference type="Gene3D" id="3.40.50.12780">
    <property type="entry name" value="N-terminal domain of ligase-like"/>
    <property type="match status" value="3"/>
</dbReference>
<dbReference type="OrthoDB" id="2472181at2"/>
<dbReference type="InterPro" id="IPR025110">
    <property type="entry name" value="AMP-bd_C"/>
</dbReference>
<evidence type="ECO:0000259" key="5">
    <source>
        <dbReference type="PROSITE" id="PS50075"/>
    </source>
</evidence>
<dbReference type="PANTHER" id="PTHR45527">
    <property type="entry name" value="NONRIBOSOMAL PEPTIDE SYNTHETASE"/>
    <property type="match status" value="1"/>
</dbReference>
<feature type="domain" description="Carrier" evidence="5">
    <location>
        <begin position="3003"/>
        <end position="3078"/>
    </location>
</feature>
<dbReference type="InterPro" id="IPR006162">
    <property type="entry name" value="Ppantetheine_attach_site"/>
</dbReference>
<dbReference type="Proteomes" id="UP000189677">
    <property type="component" value="Chromosome"/>
</dbReference>
<keyword evidence="3" id="KW-0596">Phosphopantetheine</keyword>
<dbReference type="InterPro" id="IPR036736">
    <property type="entry name" value="ACP-like_sf"/>
</dbReference>
<dbReference type="InterPro" id="IPR020806">
    <property type="entry name" value="PKS_PP-bd"/>
</dbReference>
<dbReference type="Gene3D" id="3.30.559.30">
    <property type="entry name" value="Nonribosomal peptide synthetase, condensation domain"/>
    <property type="match status" value="3"/>
</dbReference>
<dbReference type="FunFam" id="1.10.1200.10:FF:000005">
    <property type="entry name" value="Nonribosomal peptide synthetase 1"/>
    <property type="match status" value="3"/>
</dbReference>
<dbReference type="Pfam" id="PF13193">
    <property type="entry name" value="AMP-binding_C"/>
    <property type="match status" value="3"/>
</dbReference>
<dbReference type="GO" id="GO:0005737">
    <property type="term" value="C:cytoplasm"/>
    <property type="evidence" value="ECO:0007669"/>
    <property type="project" value="TreeGrafter"/>
</dbReference>
<dbReference type="InterPro" id="IPR010071">
    <property type="entry name" value="AA_adenyl_dom"/>
</dbReference>
<organism evidence="6 7">
    <name type="scientific">Streptomyces niveus</name>
    <name type="common">Streptomyces spheroides</name>
    <dbReference type="NCBI Taxonomy" id="193462"/>
    <lineage>
        <taxon>Bacteria</taxon>
        <taxon>Bacillati</taxon>
        <taxon>Actinomycetota</taxon>
        <taxon>Actinomycetes</taxon>
        <taxon>Kitasatosporales</taxon>
        <taxon>Streptomycetaceae</taxon>
        <taxon>Streptomyces</taxon>
    </lineage>
</organism>
<dbReference type="PROSITE" id="PS00012">
    <property type="entry name" value="PHOSPHOPANTETHEINE"/>
    <property type="match status" value="3"/>
</dbReference>
<dbReference type="SUPFAM" id="SSF56801">
    <property type="entry name" value="Acetyl-CoA synthetase-like"/>
    <property type="match status" value="3"/>
</dbReference>
<keyword evidence="7" id="KW-1185">Reference proteome</keyword>
<dbReference type="SMART" id="SM00823">
    <property type="entry name" value="PKS_PP"/>
    <property type="match status" value="3"/>
</dbReference>
<dbReference type="Pfam" id="PF00550">
    <property type="entry name" value="PP-binding"/>
    <property type="match status" value="3"/>
</dbReference>
<feature type="domain" description="Carrier" evidence="5">
    <location>
        <begin position="1983"/>
        <end position="2058"/>
    </location>
</feature>
<dbReference type="SUPFAM" id="SSF52777">
    <property type="entry name" value="CoA-dependent acyltransferases"/>
    <property type="match status" value="6"/>
</dbReference>
<dbReference type="InterPro" id="IPR000873">
    <property type="entry name" value="AMP-dep_synth/lig_dom"/>
</dbReference>
<dbReference type="Gene3D" id="1.10.1200.10">
    <property type="entry name" value="ACP-like"/>
    <property type="match status" value="2"/>
</dbReference>
<dbReference type="SUPFAM" id="SSF47336">
    <property type="entry name" value="ACP-like"/>
    <property type="match status" value="3"/>
</dbReference>
<dbReference type="InterPro" id="IPR001242">
    <property type="entry name" value="Condensation_dom"/>
</dbReference>
<comment type="similarity">
    <text evidence="2">Belongs to the ATP-dependent AMP-binding enzyme family.</text>
</comment>
<accession>A0A1U9R139</accession>
<proteinExistence type="inferred from homology"/>
<dbReference type="InterPro" id="IPR009081">
    <property type="entry name" value="PP-bd_ACP"/>
</dbReference>
<dbReference type="GO" id="GO:0044550">
    <property type="term" value="P:secondary metabolite biosynthetic process"/>
    <property type="evidence" value="ECO:0007669"/>
    <property type="project" value="TreeGrafter"/>
</dbReference>
<dbReference type="Gene3D" id="3.30.300.30">
    <property type="match status" value="3"/>
</dbReference>
<dbReference type="InterPro" id="IPR029058">
    <property type="entry name" value="AB_hydrolase_fold"/>
</dbReference>
<dbReference type="InterPro" id="IPR020845">
    <property type="entry name" value="AMP-binding_CS"/>
</dbReference>
<gene>
    <name evidence="6" type="ORF">BBN63_30115</name>
</gene>
<dbReference type="EMBL" id="CP018047">
    <property type="protein sequence ID" value="AQU69811.1"/>
    <property type="molecule type" value="Genomic_DNA"/>
</dbReference>
<evidence type="ECO:0000256" key="2">
    <source>
        <dbReference type="ARBA" id="ARBA00006432"/>
    </source>
</evidence>
<dbReference type="Pfam" id="PF00668">
    <property type="entry name" value="Condensation"/>
    <property type="match status" value="3"/>
</dbReference>
<dbReference type="RefSeq" id="WP_159392520.1">
    <property type="nucleotide sequence ID" value="NZ_CP018047.1"/>
</dbReference>
<dbReference type="NCBIfam" id="NF003417">
    <property type="entry name" value="PRK04813.1"/>
    <property type="match status" value="3"/>
</dbReference>
<dbReference type="PANTHER" id="PTHR45527:SF1">
    <property type="entry name" value="FATTY ACID SYNTHASE"/>
    <property type="match status" value="1"/>
</dbReference>
<dbReference type="GO" id="GO:0031177">
    <property type="term" value="F:phosphopantetheine binding"/>
    <property type="evidence" value="ECO:0007669"/>
    <property type="project" value="InterPro"/>
</dbReference>
<evidence type="ECO:0000256" key="4">
    <source>
        <dbReference type="ARBA" id="ARBA00022553"/>
    </source>
</evidence>
<dbReference type="InterPro" id="IPR045851">
    <property type="entry name" value="AMP-bd_C_sf"/>
</dbReference>
<dbReference type="PROSITE" id="PS50075">
    <property type="entry name" value="CARRIER"/>
    <property type="match status" value="3"/>
</dbReference>
<dbReference type="CDD" id="cd19531">
    <property type="entry name" value="LCL_NRPS-like"/>
    <property type="match status" value="3"/>
</dbReference>
<evidence type="ECO:0000313" key="6">
    <source>
        <dbReference type="EMBL" id="AQU69811.1"/>
    </source>
</evidence>
<dbReference type="GO" id="GO:0003824">
    <property type="term" value="F:catalytic activity"/>
    <property type="evidence" value="ECO:0007669"/>
    <property type="project" value="InterPro"/>
</dbReference>
<evidence type="ECO:0000313" key="7">
    <source>
        <dbReference type="Proteomes" id="UP000189677"/>
    </source>
</evidence>
<evidence type="ECO:0000256" key="1">
    <source>
        <dbReference type="ARBA" id="ARBA00001957"/>
    </source>
</evidence>
<keyword evidence="4" id="KW-0597">Phosphoprotein</keyword>
<name>A0A1U9R139_STRNV</name>
<evidence type="ECO:0000256" key="3">
    <source>
        <dbReference type="ARBA" id="ARBA00022450"/>
    </source>
</evidence>
<dbReference type="GO" id="GO:0017000">
    <property type="term" value="P:antibiotic biosynthetic process"/>
    <property type="evidence" value="ECO:0007669"/>
    <property type="project" value="UniProtKB-ARBA"/>
</dbReference>
<sequence length="3099" mass="330069">MSDNVQIPADLGRDLLARWRARTPDATSPVDPQVSPIQLGLRLFEEIHPGTAANILRFDAEVEGPVETDRLAAALRTLARRHAVLRTTFPQGDRTACAVTPEADAAPDLTVTDLGHLGADAGRDRARAAADARAAEPVDLATGPLWRVAVWTLADGTARLQLLAHHIVADGWSLGVFLAELGALYADSPLGPATPLPPVPATPDPAALAAWRDRLAGARPLALPTDRPRPGTRRFRSDHVDISIDAQLLRRVQDLADSTGMTAFMVMLAAFHLTLARTAGHADITVGSPIATRERHRAPGAVGPLATMLALRTDTTTARTARDVLHAVRDTCLDAYGGAHVPFETVAEQVGQRGTSLFDVLFVLQPQLPVVHLGDLPVRPMVMAPTTIRNDCELYLWQGEDGITGFLGYDTDLFTADTAALLAGRFHTALTALVDAPERELAELDVRSAGELERVDALSVGAPVSGAMGGRVEELVEGVVDRLSGEGVAVVGVGGALTYGELEERSNRLAWGLRGLGIGRGDVVGVLLPRSVDLVVALLGVLKSGAGYVPMDPGYPAERVTFMVEDSGVSLVLDSAGDFPDGGRVDRVPAVGDPGDVAYVIYTSGSTGVPKGVVIEHRQVVSMLAWAGRVFSGEVLAGTLAATSVSFDLSVFEIFAPLSVGGTVYVVPDSALDLIANPDRYTDVTLVNTVPSVARELLAAGAVPPRARTVNLAGEPLAPALVRELYAHPVIGEVNNLYGPSEDTTYSTHAVTVAGDVRTAIGVPVDGTTAHVLDESLRPVVLGAVGELYLSGAGVTRGYHARPGLTAERYLPDPFSHQGDRMYRTGDLVRWRPDGQLDYLGRADGQVKVRGHRVELGEVEEVLRRHDELNEAVVVAREDVSGSLRLVAYVVPNKPGGAVPAELTSHVRTWLPDFMVPSVFVALEEFPLLPNGKIDRNALPDPDPGAGHTAYRAPEGPAEELVARIWGELLDVGEVGADDDFFALGGHSLLATRLTHRLGAALGTHVPLHLVFEHPTLTELTAHLPRSGEGHQPIPVSPRTPNSDGTVTLPATSGQKRLWLLCALDPQANLAYTLNGGARLAGDLDAPALARAIEEVARRHEVLRTTLREENGEIVQVVHPVWHGDPLPSTAPDAAPADDEAELLEHWRQSTVDLADGPLFRARIVRRTEDAHLLLLSLHHTIADGWTLTLLLDEIARTYTALVEDSPLAAAPALQYGDFAHAQAAEAVPEDDAGLVHWRERLAGAHAVDLPTDHPRPARRTHNGAAIPVELSAEVVGRLARSTGTTPFAVVATAVTVVLGALSGSDDVTIGIPTSGRTHPDTAEILGFFTNTLPLRRTLDPQATLAATLSATHHALVEAHQHAETPFEEIVRHAAPASDGQARSPLFQTMLALNETPSRNLHLPGLTVTRLDIPPAGTQFEFSLHLEQGEDAVTGYLTYNTDLYADSTASLVPERLATVVSALAERPDSLLAELDVRSAGERERAGALSVGAAVSGVVSGRVEGVFESVVDGLSGAGVAVVGVGGALSYRELEERSNRLAWGLRGLGIGRGDVVGVLLPRSVDLVVAMLGVLKSGAGYVPMDPGYPAERVEFMVEDSGVSLVLDSAGDFPDGGRVDRVPAAEGPDDVAYVIYTSGSTGVPKGVVIEHRQVVSMLAWAGRVFSDDVLAGTLAATSVSFDLSVFEIFTPLSVGGTVYVAPDSALDLIANPERYTDVTLVNTVPSVARELLAAGAVPPRARTVNLAGEPLAPALVRELYAHPVINTVNNLYGPSEDTTYSTHAVTVAGDVRTAIGVPVDGTTAHVLDEGLRPVVLGAVGELYLSGAGVTRGYHARPALTAERYLPDPFSTVGGRMYRTGDLVRWRPDGQLDYLGRADGQVKVRGHRVELGEVEEVLRRHGQLDEAVVVAREDTSGSLRLVAYVVPDKPGDVIPAELTSHVRTWLPDFMVPSVFVGLEEFPLLPNGKIDRNALPDPDPSSGHTAYRAPTGPAEELVARIWGELLDVSDIGADDDFFALGGHSLLATRLTHRLGAALGTHIPLHLVFEHPTLSELATHLPADKEQQPVPAIGSLDRVPEPDGSLVLPASLGQERLWVLCALDPQANLAYHIRGAVHIGGTLDEHALTTALRHLALRHEVLRTSLRQIDGEVRQIVSADPEVPLTRITTTDWEAVIDAETERAFDLTTGPLWHVTLVRTGPEHHVLVISLHHAISDGWSLDLAFREVAESYGTLLGAPDTGPLAPATVQYAEVATWQRDTASKDVEFWRAHLAGAPSAGLPTDRPRPPQQTYRGDAVPLNLPQEALGAAARAAGTTSFTVLATALAVVLAKLTDRYDVTIGIPVAGRDHPDTAEVVGYLVDTLPLRLRPDPDGTLTEALRATRELVDDIRAHPQLPLEELIRELRPHRDRSPLFQVLLAVNGTPPRYELAGLDVSQAPVPFRTTPYDLVVQAEERDGRVTGHLVFNTDLFERSTALLVADRLATVVHALVDAPDRELAALDVRSAGERERAGALSVGAAVSDMAGSRVEQLVESVVDRLSGEGVAVVGVGGALTYKELEERSNRLAWGLRELGIGRGDVVGVLLPRSVDLVVALLGVLKSGAGYVPMDPGYPAERVEFMVEDSGVSLVLDSVDGFPDGGRVDRAPAAEGPDDVAYVIYTSGSTGRPKGVVIEHRQVVSMLAWAGRVFSDDVLAGTLAATSVSFDLSVFEIFAPLSVGGTVYLVPDSALDLIAHPDRYTDVTLVNTVPSVARELLAANAVPPRARTVNLAGEPLAPALVRELYAHPVIGEVNNLYGPSEDTTYSTHAVTVAGDVRTAIGVPVDGTTAHVLDGNLRPVVLGVVGELYLSGAGVTRGYHARPALTAERYLPDPFSTVCGRMYRTGDLVRWRPDGQLDYLGRADGQVKVRGHRVELGEVEEVLRRHGQLDEAVVVAREDTSGSLRLVAYVVPDKPGDVIPAELTSHVRTWLPDFMVPSVFVGLDEFPLLPNGKIDRNALPDPDPTSGHIAYRAPTGPAEELVAEIWREVLDVTEVGADDDFFALGGHSLLATRVISRLAARTGTDVPLNLIFDHPVLAELAGQLPDPASWAAPVEIRRIRRVRGRSAAG</sequence>
<dbReference type="GO" id="GO:0043041">
    <property type="term" value="P:amino acid activation for nonribosomal peptide biosynthetic process"/>
    <property type="evidence" value="ECO:0007669"/>
    <property type="project" value="TreeGrafter"/>
</dbReference>
<comment type="cofactor">
    <cofactor evidence="1">
        <name>pantetheine 4'-phosphate</name>
        <dbReference type="ChEBI" id="CHEBI:47942"/>
    </cofactor>
</comment>
<reference evidence="6 7" key="1">
    <citation type="submission" date="2016-11" db="EMBL/GenBank/DDBJ databases">
        <title>Complete genome sequence of Streptomyces niveus SCSIO 3406.</title>
        <authorList>
            <person name="Zhu Q."/>
            <person name="Cheng W."/>
            <person name="Song Y."/>
            <person name="Li Q."/>
            <person name="Ju J."/>
        </authorList>
    </citation>
    <scope>NUCLEOTIDE SEQUENCE [LARGE SCALE GENOMIC DNA]</scope>
    <source>
        <strain evidence="6 7">SCSIO 3406</strain>
    </source>
</reference>
<dbReference type="FunFam" id="2.30.38.10:FF:000001">
    <property type="entry name" value="Non-ribosomal peptide synthetase PvdI"/>
    <property type="match status" value="3"/>
</dbReference>
<dbReference type="NCBIfam" id="TIGR01733">
    <property type="entry name" value="AA-adenyl-dom"/>
    <property type="match status" value="3"/>
</dbReference>